<evidence type="ECO:0000256" key="1">
    <source>
        <dbReference type="ARBA" id="ARBA00004613"/>
    </source>
</evidence>
<evidence type="ECO:0000256" key="6">
    <source>
        <dbReference type="SAM" id="SignalP"/>
    </source>
</evidence>
<reference evidence="8" key="1">
    <citation type="submission" date="2025-08" db="UniProtKB">
        <authorList>
            <consortium name="RefSeq"/>
        </authorList>
    </citation>
    <scope>IDENTIFICATION</scope>
    <source>
        <tissue evidence="8">Whole organism</tissue>
    </source>
</reference>
<dbReference type="OrthoDB" id="6343110at2759"/>
<proteinExistence type="predicted"/>
<feature type="disulfide bond" evidence="5">
    <location>
        <begin position="168"/>
        <end position="207"/>
    </location>
</feature>
<evidence type="ECO:0000313" key="8">
    <source>
        <dbReference type="RefSeq" id="XP_018011956.1"/>
    </source>
</evidence>
<dbReference type="GeneID" id="108669168"/>
<keyword evidence="3 6" id="KW-0732">Signal</keyword>
<feature type="chain" id="PRO_5034875604" evidence="6">
    <location>
        <begin position="26"/>
        <end position="475"/>
    </location>
</feature>
<dbReference type="PANTHER" id="PTHR10559">
    <property type="entry name" value="TRANSCOBALAMIN-1/GASTRIC INTRINSIC FACTOR"/>
    <property type="match status" value="1"/>
</dbReference>
<gene>
    <name evidence="8" type="primary">LOC108669168</name>
</gene>
<dbReference type="PANTHER" id="PTHR10559:SF18">
    <property type="entry name" value="TRANSCOBALAMIN II"/>
    <property type="match status" value="1"/>
</dbReference>
<comment type="subcellular location">
    <subcellularLocation>
        <location evidence="1">Secreted</location>
    </subcellularLocation>
</comment>
<dbReference type="SUPFAM" id="SSF48239">
    <property type="entry name" value="Terpenoid cyclases/Protein prenyltransferases"/>
    <property type="match status" value="2"/>
</dbReference>
<dbReference type="OMA" id="NEEPRGY"/>
<sequence length="475" mass="52523">MTVLPARVLSLTVLLAVTAFADSDADVTAPTRSLEEAQSESPGMAVARAAEVKAVGWVMSRMTQDFGWGEDTAHTVLALALANASWILDPSNLEAQLVTKQFELELVLRLWRHHEVPLTTGHLALNIMTLVALCRDPRAFHSKDLVSLLEHQDGIVDFEVAFGQLAVCSAGRKVRKRSIRTLLSIIADQRKIHSIDTLSVTLLALHCAQKRRHHDLLAYTEQAIDVLLKAQAQDGSFGGNLHTTALALQALLASDLGGSWNATLAQEYLMSHQRADGSFGGLFDTNAVLPLLVGRTLLGVGDQPCLMQPHYPRHRTPNPLYTDEINEVEFDEGEMAAGVVYERFTVEPATSVIPPPPPTMINVTYIIWIGNSAQQSFNLTLSVPVNTSFFSIMKTAAEADPRFEFSASRWANGYYIHTISGQREQKVGYWFWLLYRLTVPPVPGTKPDNKFVVGTGVQETFPSDGDYMLFWYHKI</sequence>
<dbReference type="GO" id="GO:0005615">
    <property type="term" value="C:extracellular space"/>
    <property type="evidence" value="ECO:0007669"/>
    <property type="project" value="TreeGrafter"/>
</dbReference>
<dbReference type="RefSeq" id="XP_018011956.1">
    <property type="nucleotide sequence ID" value="XM_018156467.1"/>
</dbReference>
<evidence type="ECO:0000256" key="4">
    <source>
        <dbReference type="PIRSR" id="PIRSR602157-1"/>
    </source>
</evidence>
<dbReference type="InterPro" id="IPR008930">
    <property type="entry name" value="Terpenoid_cyclase/PrenylTrfase"/>
</dbReference>
<evidence type="ECO:0000313" key="7">
    <source>
        <dbReference type="Proteomes" id="UP000694843"/>
    </source>
</evidence>
<dbReference type="Proteomes" id="UP000694843">
    <property type="component" value="Unplaced"/>
</dbReference>
<keyword evidence="7" id="KW-1185">Reference proteome</keyword>
<feature type="binding site" evidence="4">
    <location>
        <position position="196"/>
    </location>
    <ligand>
        <name>cyanocob(III)alamin</name>
        <dbReference type="ChEBI" id="CHEBI:17439"/>
    </ligand>
</feature>
<organism evidence="7 8">
    <name type="scientific">Hyalella azteca</name>
    <name type="common">Amphipod</name>
    <dbReference type="NCBI Taxonomy" id="294128"/>
    <lineage>
        <taxon>Eukaryota</taxon>
        <taxon>Metazoa</taxon>
        <taxon>Ecdysozoa</taxon>
        <taxon>Arthropoda</taxon>
        <taxon>Crustacea</taxon>
        <taxon>Multicrustacea</taxon>
        <taxon>Malacostraca</taxon>
        <taxon>Eumalacostraca</taxon>
        <taxon>Peracarida</taxon>
        <taxon>Amphipoda</taxon>
        <taxon>Senticaudata</taxon>
        <taxon>Talitrida</taxon>
        <taxon>Talitroidea</taxon>
        <taxon>Hyalellidae</taxon>
        <taxon>Hyalella</taxon>
    </lineage>
</organism>
<dbReference type="GO" id="GO:0015889">
    <property type="term" value="P:cobalamin transport"/>
    <property type="evidence" value="ECO:0007669"/>
    <property type="project" value="InterPro"/>
</dbReference>
<keyword evidence="5" id="KW-1015">Disulfide bond</keyword>
<accession>A0A8B7NES4</accession>
<dbReference type="Pfam" id="PF01122">
    <property type="entry name" value="Cobalamin_bind"/>
    <property type="match status" value="1"/>
</dbReference>
<dbReference type="AlphaFoldDB" id="A0A8B7NES4"/>
<evidence type="ECO:0000256" key="3">
    <source>
        <dbReference type="ARBA" id="ARBA00022729"/>
    </source>
</evidence>
<keyword evidence="4" id="KW-0170">Cobalt</keyword>
<evidence type="ECO:0000256" key="2">
    <source>
        <dbReference type="ARBA" id="ARBA00022525"/>
    </source>
</evidence>
<dbReference type="InterPro" id="IPR002157">
    <property type="entry name" value="Cbl-bd_prot"/>
</dbReference>
<evidence type="ECO:0000256" key="5">
    <source>
        <dbReference type="PIRSR" id="PIRSR602157-2"/>
    </source>
</evidence>
<name>A0A8B7NES4_HYAAZ</name>
<feature type="binding site" evidence="4">
    <location>
        <position position="240"/>
    </location>
    <ligand>
        <name>cyanocob(III)alamin</name>
        <dbReference type="ChEBI" id="CHEBI:17439"/>
    </ligand>
</feature>
<dbReference type="Gene3D" id="2.170.130.30">
    <property type="match status" value="1"/>
</dbReference>
<feature type="binding site" evidence="4">
    <location>
        <begin position="415"/>
        <end position="416"/>
    </location>
    <ligand>
        <name>cyanocob(III)alamin</name>
        <dbReference type="ChEBI" id="CHEBI:17439"/>
    </ligand>
</feature>
<dbReference type="GO" id="GO:0031419">
    <property type="term" value="F:cobalamin binding"/>
    <property type="evidence" value="ECO:0007669"/>
    <property type="project" value="InterPro"/>
</dbReference>
<protein>
    <submittedName>
        <fullName evidence="8">Uncharacterized protein CG3556-like</fullName>
    </submittedName>
</protein>
<dbReference type="InterPro" id="IPR051588">
    <property type="entry name" value="Cobalamin_Transport"/>
</dbReference>
<dbReference type="KEGG" id="hazt:108669168"/>
<feature type="signal peptide" evidence="6">
    <location>
        <begin position="1"/>
        <end position="25"/>
    </location>
</feature>
<keyword evidence="2" id="KW-0964">Secreted</keyword>
<dbReference type="Gene3D" id="1.50.10.20">
    <property type="match status" value="1"/>
</dbReference>